<dbReference type="EC" id="2.1.1.37" evidence="1"/>
<proteinExistence type="predicted"/>
<evidence type="ECO:0000256" key="4">
    <source>
        <dbReference type="ARBA" id="ARBA00022691"/>
    </source>
</evidence>
<evidence type="ECO:0000256" key="2">
    <source>
        <dbReference type="ARBA" id="ARBA00022603"/>
    </source>
</evidence>
<dbReference type="GO" id="GO:0044027">
    <property type="term" value="P:negative regulation of gene expression via chromosomal CpG island methylation"/>
    <property type="evidence" value="ECO:0007669"/>
    <property type="project" value="TreeGrafter"/>
</dbReference>
<dbReference type="BioCyc" id="CNIT1237085:G1324-1243-MONOMER"/>
<dbReference type="REBASE" id="55358">
    <property type="entry name" value="M.Nga92ORF12450P"/>
</dbReference>
<name>K0IEK9_NITGG</name>
<sequence length="178" mass="19844">MNDGPTFIDLFCGAGGFSLGFVKAGFKHVLGVDNWNTVCETYQANIGNAVCQDLRIFDGKPFVGKIDVVIGSPPCQTFSSANTKTRECNTELCDEFMRIVNEVKPKVWIMENVPECIDYVQAPFKEVFYAGDFGVLQGRERAFFSNIKLKPDKIGQKYLDTEQSAKQLCLKSQQSMLG</sequence>
<dbReference type="PROSITE" id="PS51679">
    <property type="entry name" value="SAM_MT_C5"/>
    <property type="match status" value="1"/>
</dbReference>
<dbReference type="HOGENOM" id="CLU_1507433_0_0_2"/>
<dbReference type="Pfam" id="PF00145">
    <property type="entry name" value="DNA_methylase"/>
    <property type="match status" value="1"/>
</dbReference>
<evidence type="ECO:0000313" key="6">
    <source>
        <dbReference type="Proteomes" id="UP000008037"/>
    </source>
</evidence>
<evidence type="ECO:0000313" key="5">
    <source>
        <dbReference type="EMBL" id="AFU58185.1"/>
    </source>
</evidence>
<dbReference type="InParanoid" id="K0IEK9"/>
<dbReference type="STRING" id="1237085.Ngar_c12450"/>
<dbReference type="GO" id="GO:0032259">
    <property type="term" value="P:methylation"/>
    <property type="evidence" value="ECO:0007669"/>
    <property type="project" value="UniProtKB-KW"/>
</dbReference>
<dbReference type="PROSITE" id="PS00094">
    <property type="entry name" value="C5_MTASE_1"/>
    <property type="match status" value="1"/>
</dbReference>
<evidence type="ECO:0000256" key="3">
    <source>
        <dbReference type="ARBA" id="ARBA00022679"/>
    </source>
</evidence>
<dbReference type="OrthoDB" id="5033at2157"/>
<dbReference type="PANTHER" id="PTHR10629:SF52">
    <property type="entry name" value="DNA (CYTOSINE-5)-METHYLTRANSFERASE 1"/>
    <property type="match status" value="1"/>
</dbReference>
<keyword evidence="4" id="KW-0949">S-adenosyl-L-methionine</keyword>
<gene>
    <name evidence="5" type="ordered locus">Ngar_c12450</name>
</gene>
<dbReference type="InterPro" id="IPR018117">
    <property type="entry name" value="C5_DNA_meth_AS"/>
</dbReference>
<dbReference type="GeneID" id="13797504"/>
<dbReference type="PANTHER" id="PTHR10629">
    <property type="entry name" value="CYTOSINE-SPECIFIC METHYLTRANSFERASE"/>
    <property type="match status" value="1"/>
</dbReference>
<evidence type="ECO:0000256" key="1">
    <source>
        <dbReference type="ARBA" id="ARBA00011975"/>
    </source>
</evidence>
<protein>
    <recommendedName>
        <fullName evidence="1">DNA (cytosine-5-)-methyltransferase</fullName>
        <ecNumber evidence="1">2.1.1.37</ecNumber>
    </recommendedName>
</protein>
<accession>K0IEK9</accession>
<organism evidence="5 6">
    <name type="scientific">Nitrososphaera gargensis (strain Ga9.2)</name>
    <dbReference type="NCBI Taxonomy" id="1237085"/>
    <lineage>
        <taxon>Archaea</taxon>
        <taxon>Nitrososphaerota</taxon>
        <taxon>Nitrososphaeria</taxon>
        <taxon>Nitrososphaerales</taxon>
        <taxon>Nitrososphaeraceae</taxon>
        <taxon>Nitrososphaera</taxon>
    </lineage>
</organism>
<keyword evidence="6" id="KW-1185">Reference proteome</keyword>
<dbReference type="Proteomes" id="UP000008037">
    <property type="component" value="Chromosome"/>
</dbReference>
<dbReference type="GO" id="GO:0003886">
    <property type="term" value="F:DNA (cytosine-5-)-methyltransferase activity"/>
    <property type="evidence" value="ECO:0007669"/>
    <property type="project" value="UniProtKB-EC"/>
</dbReference>
<dbReference type="Gene3D" id="3.40.50.150">
    <property type="entry name" value="Vaccinia Virus protein VP39"/>
    <property type="match status" value="1"/>
</dbReference>
<dbReference type="KEGG" id="nga:Ngar_c12450"/>
<dbReference type="InterPro" id="IPR001525">
    <property type="entry name" value="C5_MeTfrase"/>
</dbReference>
<reference evidence="5 6" key="1">
    <citation type="journal article" date="2012" name="Environ. Microbiol.">
        <title>The genome of the ammonia-oxidizing Candidatus Nitrososphaera gargensis: insights into metabolic versatility and environmental adaptations.</title>
        <authorList>
            <person name="Spang A."/>
            <person name="Poehlein A."/>
            <person name="Offre P."/>
            <person name="Zumbragel S."/>
            <person name="Haider S."/>
            <person name="Rychlik N."/>
            <person name="Nowka B."/>
            <person name="Schmeisser C."/>
            <person name="Lebedeva E.V."/>
            <person name="Rattei T."/>
            <person name="Bohm C."/>
            <person name="Schmid M."/>
            <person name="Galushko A."/>
            <person name="Hatzenpichler R."/>
            <person name="Weinmaier T."/>
            <person name="Daniel R."/>
            <person name="Schleper C."/>
            <person name="Spieck E."/>
            <person name="Streit W."/>
            <person name="Wagner M."/>
        </authorList>
    </citation>
    <scope>NUCLEOTIDE SEQUENCE [LARGE SCALE GENOMIC DNA]</scope>
    <source>
        <strain evidence="6">Ga9.2</strain>
    </source>
</reference>
<dbReference type="RefSeq" id="WP_015018722.1">
    <property type="nucleotide sequence ID" value="NC_018719.1"/>
</dbReference>
<dbReference type="InterPro" id="IPR029063">
    <property type="entry name" value="SAM-dependent_MTases_sf"/>
</dbReference>
<keyword evidence="3 5" id="KW-0808">Transferase</keyword>
<dbReference type="SUPFAM" id="SSF53335">
    <property type="entry name" value="S-adenosyl-L-methionine-dependent methyltransferases"/>
    <property type="match status" value="1"/>
</dbReference>
<dbReference type="FunCoup" id="K0IEK9">
    <property type="interactions" value="24"/>
</dbReference>
<keyword evidence="2 5" id="KW-0489">Methyltransferase</keyword>
<dbReference type="AlphaFoldDB" id="K0IEK9"/>
<dbReference type="GO" id="GO:0003677">
    <property type="term" value="F:DNA binding"/>
    <property type="evidence" value="ECO:0007669"/>
    <property type="project" value="TreeGrafter"/>
</dbReference>
<dbReference type="EMBL" id="CP002408">
    <property type="protein sequence ID" value="AFU58185.1"/>
    <property type="molecule type" value="Genomic_DNA"/>
</dbReference>
<dbReference type="InterPro" id="IPR050390">
    <property type="entry name" value="C5-Methyltransferase"/>
</dbReference>
<dbReference type="PRINTS" id="PR00105">
    <property type="entry name" value="C5METTRFRASE"/>
</dbReference>